<keyword evidence="4" id="KW-0804">Transcription</keyword>
<evidence type="ECO:0000259" key="5">
    <source>
        <dbReference type="SMART" id="SM00421"/>
    </source>
</evidence>
<evidence type="ECO:0000256" key="2">
    <source>
        <dbReference type="ARBA" id="ARBA00023015"/>
    </source>
</evidence>
<evidence type="ECO:0000256" key="4">
    <source>
        <dbReference type="ARBA" id="ARBA00023163"/>
    </source>
</evidence>
<dbReference type="Gene3D" id="1.10.1740.10">
    <property type="match status" value="1"/>
</dbReference>
<dbReference type="InterPro" id="IPR013324">
    <property type="entry name" value="RNA_pol_sigma_r3/r4-like"/>
</dbReference>
<dbReference type="InterPro" id="IPR014327">
    <property type="entry name" value="RNA_pol_sigma70_bacteroid"/>
</dbReference>
<dbReference type="CDD" id="cd06171">
    <property type="entry name" value="Sigma70_r4"/>
    <property type="match status" value="1"/>
</dbReference>
<dbReference type="RefSeq" id="WP_353719875.1">
    <property type="nucleotide sequence ID" value="NZ_CP159289.1"/>
</dbReference>
<organism evidence="6">
    <name type="scientific">Dyadobacter sp. 676</name>
    <dbReference type="NCBI Taxonomy" id="3088362"/>
    <lineage>
        <taxon>Bacteria</taxon>
        <taxon>Pseudomonadati</taxon>
        <taxon>Bacteroidota</taxon>
        <taxon>Cytophagia</taxon>
        <taxon>Cytophagales</taxon>
        <taxon>Spirosomataceae</taxon>
        <taxon>Dyadobacter</taxon>
    </lineage>
</organism>
<dbReference type="Gene3D" id="1.10.10.10">
    <property type="entry name" value="Winged helix-like DNA-binding domain superfamily/Winged helix DNA-binding domain"/>
    <property type="match status" value="1"/>
</dbReference>
<accession>A0AAU8FKI7</accession>
<dbReference type="GO" id="GO:0006352">
    <property type="term" value="P:DNA-templated transcription initiation"/>
    <property type="evidence" value="ECO:0007669"/>
    <property type="project" value="InterPro"/>
</dbReference>
<dbReference type="SUPFAM" id="SSF88659">
    <property type="entry name" value="Sigma3 and sigma4 domains of RNA polymerase sigma factors"/>
    <property type="match status" value="1"/>
</dbReference>
<dbReference type="InterPro" id="IPR013249">
    <property type="entry name" value="RNA_pol_sigma70_r4_t2"/>
</dbReference>
<proteinExistence type="inferred from homology"/>
<dbReference type="SMART" id="SM00421">
    <property type="entry name" value="HTH_LUXR"/>
    <property type="match status" value="1"/>
</dbReference>
<keyword evidence="3" id="KW-0731">Sigma factor</keyword>
<dbReference type="PANTHER" id="PTHR43133:SF46">
    <property type="entry name" value="RNA POLYMERASE SIGMA-70 FACTOR ECF SUBFAMILY"/>
    <property type="match status" value="1"/>
</dbReference>
<sequence>MAKISSGDPHAFAALFHDYQGLVYSFAKRLTRSETLAEDIVQEIFLKIWLGRAALGSVDNFGAYLNRTVRNHSLNVLRQIARQARASQELGLVTPQEIRETEAYLDLKESETILAQALKSLTPQQRQVFLLCREDGLKYEEVAARLQISPLTVHSHMKQALKTIRSYFKDNLGVYPILLFYLFR</sequence>
<dbReference type="NCBIfam" id="TIGR02937">
    <property type="entry name" value="sigma70-ECF"/>
    <property type="match status" value="1"/>
</dbReference>
<evidence type="ECO:0000313" key="6">
    <source>
        <dbReference type="EMBL" id="XCH24560.1"/>
    </source>
</evidence>
<dbReference type="GO" id="GO:0003677">
    <property type="term" value="F:DNA binding"/>
    <property type="evidence" value="ECO:0007669"/>
    <property type="project" value="InterPro"/>
</dbReference>
<dbReference type="InterPro" id="IPR013325">
    <property type="entry name" value="RNA_pol_sigma_r2"/>
</dbReference>
<dbReference type="InterPro" id="IPR039425">
    <property type="entry name" value="RNA_pol_sigma-70-like"/>
</dbReference>
<feature type="domain" description="HTH luxR-type" evidence="5">
    <location>
        <begin position="118"/>
        <end position="178"/>
    </location>
</feature>
<dbReference type="PANTHER" id="PTHR43133">
    <property type="entry name" value="RNA POLYMERASE ECF-TYPE SIGMA FACTO"/>
    <property type="match status" value="1"/>
</dbReference>
<dbReference type="NCBIfam" id="TIGR02985">
    <property type="entry name" value="Sig70_bacteroi1"/>
    <property type="match status" value="1"/>
</dbReference>
<comment type="similarity">
    <text evidence="1">Belongs to the sigma-70 factor family. ECF subfamily.</text>
</comment>
<dbReference type="Pfam" id="PF04542">
    <property type="entry name" value="Sigma70_r2"/>
    <property type="match status" value="1"/>
</dbReference>
<dbReference type="EMBL" id="CP159289">
    <property type="protein sequence ID" value="XCH24560.1"/>
    <property type="molecule type" value="Genomic_DNA"/>
</dbReference>
<keyword evidence="2" id="KW-0805">Transcription regulation</keyword>
<dbReference type="InterPro" id="IPR014284">
    <property type="entry name" value="RNA_pol_sigma-70_dom"/>
</dbReference>
<dbReference type="SUPFAM" id="SSF88946">
    <property type="entry name" value="Sigma2 domain of RNA polymerase sigma factors"/>
    <property type="match status" value="1"/>
</dbReference>
<reference evidence="6" key="1">
    <citation type="submission" date="2024-06" db="EMBL/GenBank/DDBJ databases">
        <title>Sequencing and assembly of the genome of Dyadobacter sp. strain 676, a symbiont of Cyamopsis tetragonoloba.</title>
        <authorList>
            <person name="Guro P."/>
            <person name="Sazanova A."/>
            <person name="Kuznetsova I."/>
            <person name="Belimov A."/>
            <person name="Safronova V."/>
        </authorList>
    </citation>
    <scope>NUCLEOTIDE SEQUENCE</scope>
    <source>
        <strain evidence="6">676</strain>
    </source>
</reference>
<gene>
    <name evidence="6" type="ORF">ABV298_30410</name>
</gene>
<evidence type="ECO:0000256" key="3">
    <source>
        <dbReference type="ARBA" id="ARBA00023082"/>
    </source>
</evidence>
<dbReference type="InterPro" id="IPR036388">
    <property type="entry name" value="WH-like_DNA-bd_sf"/>
</dbReference>
<dbReference type="InterPro" id="IPR007627">
    <property type="entry name" value="RNA_pol_sigma70_r2"/>
</dbReference>
<dbReference type="Pfam" id="PF08281">
    <property type="entry name" value="Sigma70_r4_2"/>
    <property type="match status" value="1"/>
</dbReference>
<dbReference type="InterPro" id="IPR000792">
    <property type="entry name" value="Tscrpt_reg_LuxR_C"/>
</dbReference>
<protein>
    <submittedName>
        <fullName evidence="6">RNA polymerase sigma-70 factor</fullName>
    </submittedName>
</protein>
<dbReference type="GO" id="GO:0016987">
    <property type="term" value="F:sigma factor activity"/>
    <property type="evidence" value="ECO:0007669"/>
    <property type="project" value="UniProtKB-KW"/>
</dbReference>
<name>A0AAU8FKI7_9BACT</name>
<evidence type="ECO:0000256" key="1">
    <source>
        <dbReference type="ARBA" id="ARBA00010641"/>
    </source>
</evidence>
<dbReference type="AlphaFoldDB" id="A0AAU8FKI7"/>